<evidence type="ECO:0000256" key="3">
    <source>
        <dbReference type="ARBA" id="ARBA00022989"/>
    </source>
</evidence>
<comment type="subcellular location">
    <subcellularLocation>
        <location evidence="1">Membrane</location>
        <topology evidence="1">Multi-pass membrane protein</topology>
    </subcellularLocation>
</comment>
<keyword evidence="4 6" id="KW-0472">Membrane</keyword>
<protein>
    <submittedName>
        <fullName evidence="8">Phosphatase PAP2 family protein</fullName>
    </submittedName>
</protein>
<evidence type="ECO:0000313" key="8">
    <source>
        <dbReference type="EMBL" id="MCK9878877.1"/>
    </source>
</evidence>
<feature type="transmembrane region" description="Helical" evidence="6">
    <location>
        <begin position="157"/>
        <end position="175"/>
    </location>
</feature>
<gene>
    <name evidence="8" type="ORF">MXD59_24475</name>
</gene>
<evidence type="ECO:0000256" key="6">
    <source>
        <dbReference type="SAM" id="Phobius"/>
    </source>
</evidence>
<dbReference type="InterPro" id="IPR026841">
    <property type="entry name" value="Aur1/Ipt1"/>
</dbReference>
<keyword evidence="3 6" id="KW-1133">Transmembrane helix</keyword>
<organism evidence="8 9">
    <name type="scientific">Frankia umida</name>
    <dbReference type="NCBI Taxonomy" id="573489"/>
    <lineage>
        <taxon>Bacteria</taxon>
        <taxon>Bacillati</taxon>
        <taxon>Actinomycetota</taxon>
        <taxon>Actinomycetes</taxon>
        <taxon>Frankiales</taxon>
        <taxon>Frankiaceae</taxon>
        <taxon>Frankia</taxon>
    </lineage>
</organism>
<evidence type="ECO:0000259" key="7">
    <source>
        <dbReference type="Pfam" id="PF14378"/>
    </source>
</evidence>
<dbReference type="InterPro" id="IPR052185">
    <property type="entry name" value="IPC_Synthase-Related"/>
</dbReference>
<dbReference type="CDD" id="cd03386">
    <property type="entry name" value="PAP2_Aur1_like"/>
    <property type="match status" value="1"/>
</dbReference>
<proteinExistence type="predicted"/>
<accession>A0ABT0K5T6</accession>
<feature type="compositionally biased region" description="Basic and acidic residues" evidence="5">
    <location>
        <begin position="340"/>
        <end position="354"/>
    </location>
</feature>
<feature type="transmembrane region" description="Helical" evidence="6">
    <location>
        <begin position="6"/>
        <end position="25"/>
    </location>
</feature>
<feature type="transmembrane region" description="Helical" evidence="6">
    <location>
        <begin position="204"/>
        <end position="224"/>
    </location>
</feature>
<dbReference type="Pfam" id="PF14378">
    <property type="entry name" value="PAP2_3"/>
    <property type="match status" value="1"/>
</dbReference>
<dbReference type="PANTHER" id="PTHR31310:SF7">
    <property type="entry name" value="PA-PHOSPHATASE RELATED-FAMILY PROTEIN DDB_G0268928"/>
    <property type="match status" value="1"/>
</dbReference>
<comment type="caution">
    <text evidence="8">The sequence shown here is derived from an EMBL/GenBank/DDBJ whole genome shotgun (WGS) entry which is preliminary data.</text>
</comment>
<sequence length="354" mass="38301">MPLWQQAGIAAGVLLALALVVRVAARLSEPRVSEPRASGGGASGVGRRRVRRVLGFVGAASQEAGTILGLFTLWQIARILGVTRVGGAMERADWIWRTERMLRLPSELAMERFMLHHESWLRAANVFYSWVHFPAMNVFLVWLFLRHRRAYPSVRTTIVLFTGSSLLFHMFLPTAPPRMLTSVGFVDEAVALGQSVYGEFGAGVAAQLSALPSVHVGWACLIAYEVIRISPSRWRWLILAHPIVTSLVVVVTANHWWADGILAGALLALAIVVGRALSALRRRLLARSPWGRVARPGVVVAGSAARRPVTPRRDIGAASAWSGDPAVPAGIGVGGAGPVRDGHQDQDSRQEHAG</sequence>
<feature type="transmembrane region" description="Helical" evidence="6">
    <location>
        <begin position="53"/>
        <end position="77"/>
    </location>
</feature>
<feature type="transmembrane region" description="Helical" evidence="6">
    <location>
        <begin position="127"/>
        <end position="145"/>
    </location>
</feature>
<keyword evidence="2 6" id="KW-0812">Transmembrane</keyword>
<evidence type="ECO:0000256" key="4">
    <source>
        <dbReference type="ARBA" id="ARBA00023136"/>
    </source>
</evidence>
<evidence type="ECO:0000256" key="2">
    <source>
        <dbReference type="ARBA" id="ARBA00022692"/>
    </source>
</evidence>
<reference evidence="8 9" key="1">
    <citation type="submission" date="2022-04" db="EMBL/GenBank/DDBJ databases">
        <title>Genome diversity in the genus Frankia.</title>
        <authorList>
            <person name="Carlos-Shanley C."/>
            <person name="Hahn D."/>
        </authorList>
    </citation>
    <scope>NUCLEOTIDE SEQUENCE [LARGE SCALE GENOMIC DNA]</scope>
    <source>
        <strain evidence="8 9">Ag45/Mut15</strain>
    </source>
</reference>
<dbReference type="EMBL" id="JALKFT010000050">
    <property type="protein sequence ID" value="MCK9878877.1"/>
    <property type="molecule type" value="Genomic_DNA"/>
</dbReference>
<feature type="domain" description="Inositolphosphotransferase Aur1/Ipt1" evidence="7">
    <location>
        <begin position="94"/>
        <end position="272"/>
    </location>
</feature>
<dbReference type="RefSeq" id="WP_248826942.1">
    <property type="nucleotide sequence ID" value="NZ_JALKFT010000050.1"/>
</dbReference>
<feature type="transmembrane region" description="Helical" evidence="6">
    <location>
        <begin position="236"/>
        <end position="255"/>
    </location>
</feature>
<feature type="transmembrane region" description="Helical" evidence="6">
    <location>
        <begin position="261"/>
        <end position="280"/>
    </location>
</feature>
<dbReference type="PANTHER" id="PTHR31310">
    <property type="match status" value="1"/>
</dbReference>
<evidence type="ECO:0000313" key="9">
    <source>
        <dbReference type="Proteomes" id="UP001201873"/>
    </source>
</evidence>
<evidence type="ECO:0000256" key="5">
    <source>
        <dbReference type="SAM" id="MobiDB-lite"/>
    </source>
</evidence>
<keyword evidence="9" id="KW-1185">Reference proteome</keyword>
<dbReference type="Proteomes" id="UP001201873">
    <property type="component" value="Unassembled WGS sequence"/>
</dbReference>
<name>A0ABT0K5T6_9ACTN</name>
<evidence type="ECO:0000256" key="1">
    <source>
        <dbReference type="ARBA" id="ARBA00004141"/>
    </source>
</evidence>
<feature type="region of interest" description="Disordered" evidence="5">
    <location>
        <begin position="315"/>
        <end position="354"/>
    </location>
</feature>